<proteinExistence type="predicted"/>
<evidence type="ECO:0000313" key="1">
    <source>
        <dbReference type="EMBL" id="KAF2605326.1"/>
    </source>
</evidence>
<organism evidence="1">
    <name type="scientific">Brassica cretica</name>
    <name type="common">Mustard</name>
    <dbReference type="NCBI Taxonomy" id="69181"/>
    <lineage>
        <taxon>Eukaryota</taxon>
        <taxon>Viridiplantae</taxon>
        <taxon>Streptophyta</taxon>
        <taxon>Embryophyta</taxon>
        <taxon>Tracheophyta</taxon>
        <taxon>Spermatophyta</taxon>
        <taxon>Magnoliopsida</taxon>
        <taxon>eudicotyledons</taxon>
        <taxon>Gunneridae</taxon>
        <taxon>Pentapetalae</taxon>
        <taxon>rosids</taxon>
        <taxon>malvids</taxon>
        <taxon>Brassicales</taxon>
        <taxon>Brassicaceae</taxon>
        <taxon>Brassiceae</taxon>
        <taxon>Brassica</taxon>
    </lineage>
</organism>
<comment type="caution">
    <text evidence="1">The sequence shown here is derived from an EMBL/GenBank/DDBJ whole genome shotgun (WGS) entry which is preliminary data.</text>
</comment>
<gene>
    <name evidence="1" type="ORF">F2Q70_00025304</name>
</gene>
<accession>A0A8S9LIZ9</accession>
<protein>
    <submittedName>
        <fullName evidence="1">Uncharacterized protein</fullName>
    </submittedName>
</protein>
<reference evidence="1" key="1">
    <citation type="submission" date="2019-12" db="EMBL/GenBank/DDBJ databases">
        <title>Genome sequencing and annotation of Brassica cretica.</title>
        <authorList>
            <person name="Studholme D.J."/>
            <person name="Sarris P.F."/>
        </authorList>
    </citation>
    <scope>NUCLEOTIDE SEQUENCE</scope>
    <source>
        <strain evidence="1">PFS-102/07</strain>
        <tissue evidence="1">Leaf</tissue>
    </source>
</reference>
<sequence>MYRVKLWVRDKRIRLLPDERRLRNLGLIFIISASSISDEPAMEFQDVVGDEYSGGISCSSFLRAFRFSSTVKVSDFGKRARWRADGVDMLLLSDGMEGYLSPCSRETHPFIFRSPVKGMEGILTNQLM</sequence>
<dbReference type="AlphaFoldDB" id="A0A8S9LIZ9"/>
<dbReference type="EMBL" id="QGKY02000094">
    <property type="protein sequence ID" value="KAF2605326.1"/>
    <property type="molecule type" value="Genomic_DNA"/>
</dbReference>
<name>A0A8S9LIZ9_BRACR</name>